<dbReference type="InterPro" id="IPR000408">
    <property type="entry name" value="Reg_chr_condens"/>
</dbReference>
<dbReference type="PANTHER" id="PTHR47563">
    <property type="entry name" value="PROTEIN FMP25, MITOCHONDRIAL"/>
    <property type="match status" value="1"/>
</dbReference>
<dbReference type="Pfam" id="PF13540">
    <property type="entry name" value="RCC1_2"/>
    <property type="match status" value="1"/>
</dbReference>
<dbReference type="SUPFAM" id="SSF50985">
    <property type="entry name" value="RCC1/BLIP-II"/>
    <property type="match status" value="1"/>
</dbReference>
<proteinExistence type="predicted"/>
<feature type="repeat" description="RCC1" evidence="1">
    <location>
        <begin position="268"/>
        <end position="331"/>
    </location>
</feature>
<accession>A0A9W9K5M0</accession>
<feature type="repeat" description="RCC1" evidence="1">
    <location>
        <begin position="332"/>
        <end position="393"/>
    </location>
</feature>
<dbReference type="InterPro" id="IPR009091">
    <property type="entry name" value="RCC1/BLIP-II"/>
</dbReference>
<dbReference type="GO" id="GO:0034551">
    <property type="term" value="P:mitochondrial respiratory chain complex III assembly"/>
    <property type="evidence" value="ECO:0007669"/>
    <property type="project" value="TreeGrafter"/>
</dbReference>
<evidence type="ECO:0000256" key="1">
    <source>
        <dbReference type="PROSITE-ProRule" id="PRU00235"/>
    </source>
</evidence>
<gene>
    <name evidence="3" type="ORF">N7456_008908</name>
</gene>
<dbReference type="Pfam" id="PF00415">
    <property type="entry name" value="RCC1"/>
    <property type="match status" value="1"/>
</dbReference>
<protein>
    <recommendedName>
        <fullName evidence="5">Regulator of chromosome condensation, RCC1</fullName>
    </recommendedName>
</protein>
<dbReference type="OrthoDB" id="10256179at2759"/>
<dbReference type="AlphaFoldDB" id="A0A9W9K5M0"/>
<dbReference type="PROSITE" id="PS50012">
    <property type="entry name" value="RCC1_3"/>
    <property type="match status" value="2"/>
</dbReference>
<comment type="caution">
    <text evidence="3">The sequence shown here is derived from an EMBL/GenBank/DDBJ whole genome shotgun (WGS) entry which is preliminary data.</text>
</comment>
<organism evidence="3 4">
    <name type="scientific">Penicillium angulare</name>
    <dbReference type="NCBI Taxonomy" id="116970"/>
    <lineage>
        <taxon>Eukaryota</taxon>
        <taxon>Fungi</taxon>
        <taxon>Dikarya</taxon>
        <taxon>Ascomycota</taxon>
        <taxon>Pezizomycotina</taxon>
        <taxon>Eurotiomycetes</taxon>
        <taxon>Eurotiomycetidae</taxon>
        <taxon>Eurotiales</taxon>
        <taxon>Aspergillaceae</taxon>
        <taxon>Penicillium</taxon>
    </lineage>
</organism>
<dbReference type="FunFam" id="2.130.10.30:FF:000027">
    <property type="entry name" value="Protein FMP25, mitochondrial"/>
    <property type="match status" value="1"/>
</dbReference>
<reference evidence="3" key="1">
    <citation type="submission" date="2022-11" db="EMBL/GenBank/DDBJ databases">
        <authorList>
            <person name="Petersen C."/>
        </authorList>
    </citation>
    <scope>NUCLEOTIDE SEQUENCE</scope>
    <source>
        <strain evidence="3">IBT 30069</strain>
    </source>
</reference>
<dbReference type="PROSITE" id="PS00626">
    <property type="entry name" value="RCC1_2"/>
    <property type="match status" value="1"/>
</dbReference>
<sequence length="576" mass="62946">MLASRARHPATQAVRHLRPSTFATRRSLNAPSRRLASGKAQTSNSSSGWIPTLLGVSVAGGVGFLGYSYLTGDWKEAWIDSQLPKNEIIDVNDLRAQFIQEKRSLRSPGVFTWGSNEYKVADPGSKDADIKTPRRFKYFNGQVLRDFKVDEKSGAAITEDGDLVQWGKGFSDTDFKPRKTLTGKSLVSVALCESRIIALSSDGNIYSLPLSKAVQESGPKIREGSWVPFRGGKSTLSYRILNPALGLGEKVTTIRGGQEHVVMLTSSGRVFTAASSTENYPSLGQLGVPGLTWTTRPSGPADSCHEVATLKGMKVKEIASGDYHALALTKDGRLFGWGDNSFGQLGVQFIPSEPSVDTPFALPVEKYYRKEFYAPTITGVAAGGANTFFTVDSKRILGRDEEAANVRDLGSVTADTWSCGRGIWGTLGSGKWIHIQDSPIKVKDLTGLGEYDEKTKQMTPIHLRNISVGTTHVAAVLDNKTSISTKKTDSLDKSNDFGYEVFWWGGNEHFQLGTGKRSNQSRPTYIKAPQESSKKPEPEARLQLMPQHKGRVGKRNVNMEQRVECGRNVSAIYSAV</sequence>
<dbReference type="EMBL" id="JAPQKH010000006">
    <property type="protein sequence ID" value="KAJ5093047.1"/>
    <property type="molecule type" value="Genomic_DNA"/>
</dbReference>
<dbReference type="InterPro" id="IPR053245">
    <property type="entry name" value="MitoProcess-Associated"/>
</dbReference>
<evidence type="ECO:0000313" key="3">
    <source>
        <dbReference type="EMBL" id="KAJ5093047.1"/>
    </source>
</evidence>
<dbReference type="GO" id="GO:0005743">
    <property type="term" value="C:mitochondrial inner membrane"/>
    <property type="evidence" value="ECO:0007669"/>
    <property type="project" value="TreeGrafter"/>
</dbReference>
<evidence type="ECO:0000313" key="4">
    <source>
        <dbReference type="Proteomes" id="UP001149165"/>
    </source>
</evidence>
<dbReference type="PANTHER" id="PTHR47563:SF1">
    <property type="entry name" value="PROTEIN FMP25, MITOCHONDRIAL"/>
    <property type="match status" value="1"/>
</dbReference>
<reference evidence="3" key="2">
    <citation type="journal article" date="2023" name="IMA Fungus">
        <title>Comparative genomic study of the Penicillium genus elucidates a diverse pangenome and 15 lateral gene transfer events.</title>
        <authorList>
            <person name="Petersen C."/>
            <person name="Sorensen T."/>
            <person name="Nielsen M.R."/>
            <person name="Sondergaard T.E."/>
            <person name="Sorensen J.L."/>
            <person name="Fitzpatrick D.A."/>
            <person name="Frisvad J.C."/>
            <person name="Nielsen K.L."/>
        </authorList>
    </citation>
    <scope>NUCLEOTIDE SEQUENCE</scope>
    <source>
        <strain evidence="3">IBT 30069</strain>
    </source>
</reference>
<evidence type="ECO:0008006" key="5">
    <source>
        <dbReference type="Google" id="ProtNLM"/>
    </source>
</evidence>
<name>A0A9W9K5M0_9EURO</name>
<dbReference type="Gene3D" id="2.130.10.30">
    <property type="entry name" value="Regulator of chromosome condensation 1/beta-lactamase-inhibitor protein II"/>
    <property type="match status" value="1"/>
</dbReference>
<dbReference type="Proteomes" id="UP001149165">
    <property type="component" value="Unassembled WGS sequence"/>
</dbReference>
<feature type="region of interest" description="Disordered" evidence="2">
    <location>
        <begin position="513"/>
        <end position="540"/>
    </location>
</feature>
<keyword evidence="4" id="KW-1185">Reference proteome</keyword>
<evidence type="ECO:0000256" key="2">
    <source>
        <dbReference type="SAM" id="MobiDB-lite"/>
    </source>
</evidence>